<dbReference type="Proteomes" id="UP000505077">
    <property type="component" value="Unassembled WGS sequence"/>
</dbReference>
<proteinExistence type="predicted"/>
<name>A0A6L2R4M7_9BACT</name>
<protein>
    <submittedName>
        <fullName evidence="1">Trehalose synthase-like protein</fullName>
    </submittedName>
</protein>
<dbReference type="AlphaFoldDB" id="A0A6L2R4M7"/>
<accession>A0A6L2R4M7</accession>
<organism evidence="1 2">
    <name type="scientific">Candidatus Desulfovibrio kirbyi</name>
    <dbReference type="NCBI Taxonomy" id="2696086"/>
    <lineage>
        <taxon>Bacteria</taxon>
        <taxon>Pseudomonadati</taxon>
        <taxon>Thermodesulfobacteriota</taxon>
        <taxon>Desulfovibrionia</taxon>
        <taxon>Desulfovibrionales</taxon>
        <taxon>Desulfovibrionaceae</taxon>
        <taxon>Desulfovibrio</taxon>
    </lineage>
</organism>
<sequence length="603" mass="65732">MPHNRLYFLTIFQLFLLAVVALTACAPKRHTDTLAAPASLETATANSPSGGLPRADPAYIQWLERQSMLGAAPRLSAQVSGTQIIWLNSATAQRLPMLLDAAPNWFYLNPYTVKQPVFRSLATPEFTDFLLRTGFNGLFIAPAYERGDVWQKSEHGSSDGENATSLKFDSILGDSADFDNLAERMDNARIQMGGNLPAAATGLGPDFMLQARYAQRFNGIYAMISVPQNAWDMLPQTTDEWECLPLRPEVTAQLAQRGLLPESLGRDALPWATPGGWAVTGEVRGTDGQTRRWIYRYNQDVLRPVLLWQDPSAQTKRIFSAAVIQHTGLQQQTLAGVKLEALMGLDVIARDTPRTGKPALNALTPGLEALNEIAREIHRYGGWALQADILPEDLTPAILSTAVDAARDSATPAAVAHALRTQDTLPLLKLLRKAIAAKTDQSRLARGLNEDKILSEARLLALGWRIGLPGLCFISSQDISHSSEQFFAEPASSDMLTSLARLLQHRKRADLARGKLLAVVSGPASCIAATSALPDGGFWLLVSNFSNKKQVVSIALPAGFAADAAQDVLDGQIFDGRNFEIPLDARQARHIVSVRPFYEGSRP</sequence>
<dbReference type="PROSITE" id="PS51257">
    <property type="entry name" value="PROKAR_LIPOPROTEIN"/>
    <property type="match status" value="1"/>
</dbReference>
<reference evidence="1 2" key="1">
    <citation type="journal article" date="2020" name="ISME J.">
        <title>Parallel Reductive Genome Evolution in Desulfovibrio Ectosymbionts Independently Acquired by Trichonympha Protists in the Termite Gut.</title>
        <authorList>
            <person name="Takeuchi M."/>
            <person name="Kuwahara H."/>
            <person name="Murakami T."/>
            <person name="Takahashi K."/>
            <person name="Kajitani R."/>
            <person name="Toyoda A."/>
            <person name="Itoh T."/>
            <person name="Ohkuma M."/>
            <person name="Hongoh Y."/>
        </authorList>
    </citation>
    <scope>NUCLEOTIDE SEQUENCE [LARGE SCALE GENOMIC DNA]</scope>
    <source>
        <strain evidence="1">ZnDsv-02</strain>
    </source>
</reference>
<dbReference type="EMBL" id="BLLL01000002">
    <property type="protein sequence ID" value="GFH62489.1"/>
    <property type="molecule type" value="Genomic_DNA"/>
</dbReference>
<gene>
    <name evidence="1" type="ORF">ZNDK_0260</name>
</gene>
<comment type="caution">
    <text evidence="1">The sequence shown here is derived from an EMBL/GenBank/DDBJ whole genome shotgun (WGS) entry which is preliminary data.</text>
</comment>
<evidence type="ECO:0000313" key="2">
    <source>
        <dbReference type="Proteomes" id="UP000505077"/>
    </source>
</evidence>
<evidence type="ECO:0000313" key="1">
    <source>
        <dbReference type="EMBL" id="GFH62489.1"/>
    </source>
</evidence>